<dbReference type="InterPro" id="IPR011008">
    <property type="entry name" value="Dimeric_a/b-barrel"/>
</dbReference>
<dbReference type="PANTHER" id="PTHR35174:SF3">
    <property type="entry name" value="BLL7171 PROTEIN"/>
    <property type="match status" value="1"/>
</dbReference>
<dbReference type="Proteomes" id="UP001609175">
    <property type="component" value="Unassembled WGS sequence"/>
</dbReference>
<feature type="domain" description="YCII-related" evidence="2">
    <location>
        <begin position="63"/>
        <end position="112"/>
    </location>
</feature>
<dbReference type="SUPFAM" id="SSF54909">
    <property type="entry name" value="Dimeric alpha+beta barrel"/>
    <property type="match status" value="2"/>
</dbReference>
<feature type="domain" description="YCII-related" evidence="2">
    <location>
        <begin position="147"/>
        <end position="236"/>
    </location>
</feature>
<dbReference type="Pfam" id="PF03795">
    <property type="entry name" value="YCII"/>
    <property type="match status" value="2"/>
</dbReference>
<comment type="caution">
    <text evidence="3">The sequence shown here is derived from an EMBL/GenBank/DDBJ whole genome shotgun (WGS) entry which is preliminary data.</text>
</comment>
<dbReference type="EMBL" id="JBIMSO010000005">
    <property type="protein sequence ID" value="MFH5207086.1"/>
    <property type="molecule type" value="Genomic_DNA"/>
</dbReference>
<name>A0ABW7JGJ4_9NOCA</name>
<reference evidence="3 4" key="1">
    <citation type="submission" date="2024-10" db="EMBL/GenBank/DDBJ databases">
        <authorList>
            <person name="Riesco R."/>
        </authorList>
    </citation>
    <scope>NUCLEOTIDE SEQUENCE [LARGE SCALE GENOMIC DNA]</scope>
    <source>
        <strain evidence="3 4">NCIMB 15449</strain>
    </source>
</reference>
<gene>
    <name evidence="3" type="ORF">ACHIPZ_02450</name>
</gene>
<sequence length="241" mass="25536">MHYLALLFGREDGGPEGEPGSPEFDAELERYAAFEAAAGAAIVGGAALYPSETVVNVRHTADGPLVTDGPFTEQAEVVGGFTVFENENLDDCLELVRKVPAAADGFVEVWPMSEYMQVAGSQADWWLALLLEPPGDVVAPGTPEWDAGAAEHIRFGEQVGDVIRGGGSLHLPDSVTTVRVRDGETLFTDGPFAESAEVANGLYMFAAPDRAAAVAIAVQIPLGERGRLELRQIVDLEVAAE</sequence>
<dbReference type="PANTHER" id="PTHR35174">
    <property type="entry name" value="BLL7171 PROTEIN-RELATED"/>
    <property type="match status" value="1"/>
</dbReference>
<protein>
    <submittedName>
        <fullName evidence="3">YciI family protein</fullName>
    </submittedName>
</protein>
<organism evidence="3 4">
    <name type="scientific">Antrihabitans spumae</name>
    <dbReference type="NCBI Taxonomy" id="3373370"/>
    <lineage>
        <taxon>Bacteria</taxon>
        <taxon>Bacillati</taxon>
        <taxon>Actinomycetota</taxon>
        <taxon>Actinomycetes</taxon>
        <taxon>Mycobacteriales</taxon>
        <taxon>Nocardiaceae</taxon>
        <taxon>Antrihabitans</taxon>
    </lineage>
</organism>
<comment type="similarity">
    <text evidence="1">Belongs to the YciI family.</text>
</comment>
<proteinExistence type="inferred from homology"/>
<dbReference type="InterPro" id="IPR005545">
    <property type="entry name" value="YCII"/>
</dbReference>
<accession>A0ABW7JGJ4</accession>
<dbReference type="RefSeq" id="WP_395112522.1">
    <property type="nucleotide sequence ID" value="NZ_JBIMSO010000005.1"/>
</dbReference>
<evidence type="ECO:0000313" key="3">
    <source>
        <dbReference type="EMBL" id="MFH5207086.1"/>
    </source>
</evidence>
<evidence type="ECO:0000259" key="2">
    <source>
        <dbReference type="Pfam" id="PF03795"/>
    </source>
</evidence>
<evidence type="ECO:0000256" key="1">
    <source>
        <dbReference type="ARBA" id="ARBA00007689"/>
    </source>
</evidence>
<evidence type="ECO:0000313" key="4">
    <source>
        <dbReference type="Proteomes" id="UP001609175"/>
    </source>
</evidence>
<dbReference type="Gene3D" id="3.30.70.1060">
    <property type="entry name" value="Dimeric alpha+beta barrel"/>
    <property type="match status" value="2"/>
</dbReference>